<feature type="region of interest" description="Disordered" evidence="1">
    <location>
        <begin position="226"/>
        <end position="272"/>
    </location>
</feature>
<dbReference type="Pfam" id="PF00620">
    <property type="entry name" value="RhoGAP"/>
    <property type="match status" value="1"/>
</dbReference>
<feature type="compositionally biased region" description="Polar residues" evidence="1">
    <location>
        <begin position="348"/>
        <end position="361"/>
    </location>
</feature>
<evidence type="ECO:0000313" key="3">
    <source>
        <dbReference type="Proteomes" id="UP001318040"/>
    </source>
</evidence>
<reference evidence="4" key="1">
    <citation type="submission" date="2025-08" db="UniProtKB">
        <authorList>
            <consortium name="RefSeq"/>
        </authorList>
    </citation>
    <scope>IDENTIFICATION</scope>
    <source>
        <tissue evidence="4">Sperm</tissue>
    </source>
</reference>
<dbReference type="Gene3D" id="1.10.555.10">
    <property type="entry name" value="Rho GTPase activation protein"/>
    <property type="match status" value="1"/>
</dbReference>
<feature type="region of interest" description="Disordered" evidence="1">
    <location>
        <begin position="292"/>
        <end position="397"/>
    </location>
</feature>
<organism evidence="3 4">
    <name type="scientific">Petromyzon marinus</name>
    <name type="common">Sea lamprey</name>
    <dbReference type="NCBI Taxonomy" id="7757"/>
    <lineage>
        <taxon>Eukaryota</taxon>
        <taxon>Metazoa</taxon>
        <taxon>Chordata</taxon>
        <taxon>Craniata</taxon>
        <taxon>Vertebrata</taxon>
        <taxon>Cyclostomata</taxon>
        <taxon>Hyperoartia</taxon>
        <taxon>Petromyzontiformes</taxon>
        <taxon>Petromyzontidae</taxon>
        <taxon>Petromyzon</taxon>
    </lineage>
</organism>
<feature type="domain" description="Rho-GAP" evidence="2">
    <location>
        <begin position="48"/>
        <end position="228"/>
    </location>
</feature>
<feature type="region of interest" description="Disordered" evidence="1">
    <location>
        <begin position="928"/>
        <end position="1042"/>
    </location>
</feature>
<accession>A0AAJ7X4D3</accession>
<feature type="region of interest" description="Disordered" evidence="1">
    <location>
        <begin position="650"/>
        <end position="669"/>
    </location>
</feature>
<dbReference type="GO" id="GO:0007165">
    <property type="term" value="P:signal transduction"/>
    <property type="evidence" value="ECO:0007669"/>
    <property type="project" value="InterPro"/>
</dbReference>
<feature type="region of interest" description="Disordered" evidence="1">
    <location>
        <begin position="23"/>
        <end position="51"/>
    </location>
</feature>
<dbReference type="AlphaFoldDB" id="A0AAJ7X4D3"/>
<evidence type="ECO:0000256" key="1">
    <source>
        <dbReference type="SAM" id="MobiDB-lite"/>
    </source>
</evidence>
<dbReference type="RefSeq" id="XP_032819608.1">
    <property type="nucleotide sequence ID" value="XM_032963717.1"/>
</dbReference>
<protein>
    <submittedName>
        <fullName evidence="4">Rho GTPase-activating protein 11A-like</fullName>
    </submittedName>
</protein>
<feature type="compositionally biased region" description="Acidic residues" evidence="1">
    <location>
        <begin position="231"/>
        <end position="244"/>
    </location>
</feature>
<feature type="region of interest" description="Disordered" evidence="1">
    <location>
        <begin position="430"/>
        <end position="460"/>
    </location>
</feature>
<dbReference type="PANTHER" id="PTHR15670">
    <property type="entry name" value="RHO GTPASE ACTIVATING PROTEIN 11A"/>
    <property type="match status" value="1"/>
</dbReference>
<feature type="region of interest" description="Disordered" evidence="1">
    <location>
        <begin position="1069"/>
        <end position="1089"/>
    </location>
</feature>
<name>A0AAJ7X4D3_PETMA</name>
<dbReference type="Proteomes" id="UP001318040">
    <property type="component" value="Chromosome 31"/>
</dbReference>
<evidence type="ECO:0000313" key="4">
    <source>
        <dbReference type="RefSeq" id="XP_032819608.1"/>
    </source>
</evidence>
<dbReference type="KEGG" id="pmrn:116947705"/>
<dbReference type="PROSITE" id="PS50238">
    <property type="entry name" value="RHOGAP"/>
    <property type="match status" value="1"/>
</dbReference>
<feature type="compositionally biased region" description="Basic and acidic residues" evidence="1">
    <location>
        <begin position="327"/>
        <end position="336"/>
    </location>
</feature>
<feature type="region of interest" description="Disordered" evidence="1">
    <location>
        <begin position="532"/>
        <end position="583"/>
    </location>
</feature>
<dbReference type="GO" id="GO:0005096">
    <property type="term" value="F:GTPase activator activity"/>
    <property type="evidence" value="ECO:0007669"/>
    <property type="project" value="TreeGrafter"/>
</dbReference>
<sequence length="1110" mass="117006">MRDHNVGAAARLQLRSLGVRVEAAARRPKGRAGSGKKKEDYSHGGSPSSTESLVPRFVLEACRYLQDHLDTEGIFRKPGSLSRMRELKARLERGEACLAGATVNDVAGLLKQHLREAAEPLVPRELHSSLRRAQQLATAEERTRATLLLCLLMPPATAHTLRFLMTFLHSVAERAEDNKMTATNLAVVFTPTLMHGGRGASLTPGTQQLLQLQVLTVETLIANAPRIGQWPDEEEVEEDNDDAAGADFGRKGSEDQSPSTGGRGDQRSLKLNRRRSFNDVVYGALNRLKISKTPVGTPKGEDCVGPQTPLTGRQKRKSSDVSPNHDSSGKKRRGDEVWDSTPRGSGHLDTSQPSAGDSSRYATRGSDAPSLEADGAAVPPGEATTTTTTPCAQGGEGAALMTRKRSRMLLGLSAPHPSRTSARLRLRMTKPRAGSGPGDRDGARAIHLSSSSGPSDGSRKSLRVMLSHLKAFGSEERATCYPLKSSAEVGRRLANQPRLDGGMDTLRIFPQTPRRKPAPAFKPPVEAGPAGLMARSGGGQGSATSACAPGSGGHRPLSVRAATAGSATAPGISDRQSHRGPLPVAAAASPAISANLTPDPCSDAPASLWNARPSGNSLCCGDRVAPTAVRIKGAFFESGNELHALAFKRKGGDPSRAGGDFRNSESKMSSEAETAFEKNPIGGRLHRPVPGDDRLGPTASNPCATFYGGLNRVCDANQSVGQDNYQQRDSDSSSLSLAVPVSEVSEKRLPAPSCSNADGSAITQFCGCGSCDLKGQKNPISTPSEILKLDTFPGYKHTQGSQCAGVRLIPAALTEASKQGLASEVRKPAKGISRETLLSEPDWCWDADAIKASSRASSCLPAGRTVDTLFRSSSAEMVGFGLQNPALRLVKASSAEACPSGFDDETARRRPPRMTVTSFVGAPMKLSVRCEEPSPPSNQPNPRGVDVQTVTGTMGNSDVEREAGDEKEEVYVATSGQALRSSPGDHGNGRRNPESRDGRSTVQDVPLHRSVSTPSRPVTAQHGPHLRSGAGTTRALPKGDSGGILKSVSFNAKGSRACGQARASTSGRAVETKAAPGGGRLVRTGRPLQVPPKCPVAPMPFVPSKAAWDV</sequence>
<dbReference type="PANTHER" id="PTHR15670:SF4">
    <property type="entry name" value="RHO GTPASE-ACTIVATING PROTEIN 11A"/>
    <property type="match status" value="1"/>
</dbReference>
<dbReference type="InterPro" id="IPR000198">
    <property type="entry name" value="RhoGAP_dom"/>
</dbReference>
<gene>
    <name evidence="4" type="primary">LOC116947705</name>
</gene>
<proteinExistence type="predicted"/>
<keyword evidence="3" id="KW-1185">Reference proteome</keyword>
<evidence type="ECO:0000259" key="2">
    <source>
        <dbReference type="PROSITE" id="PS50238"/>
    </source>
</evidence>
<dbReference type="SUPFAM" id="SSF48350">
    <property type="entry name" value="GTPase activation domain, GAP"/>
    <property type="match status" value="1"/>
</dbReference>
<dbReference type="SMART" id="SM00324">
    <property type="entry name" value="RhoGAP"/>
    <property type="match status" value="1"/>
</dbReference>
<dbReference type="InterPro" id="IPR042869">
    <property type="entry name" value="ARHGAP11A/B"/>
</dbReference>
<feature type="compositionally biased region" description="Basic and acidic residues" evidence="1">
    <location>
        <begin position="987"/>
        <end position="999"/>
    </location>
</feature>
<dbReference type="InterPro" id="IPR008936">
    <property type="entry name" value="Rho_GTPase_activation_prot"/>
</dbReference>